<comment type="caution">
    <text evidence="7">The sequence shown here is derived from an EMBL/GenBank/DDBJ whole genome shotgun (WGS) entry which is preliminary data.</text>
</comment>
<dbReference type="Gene3D" id="1.20.1600.10">
    <property type="entry name" value="Outer membrane efflux proteins (OEP)"/>
    <property type="match status" value="2"/>
</dbReference>
<proteinExistence type="predicted"/>
<evidence type="ECO:0000256" key="6">
    <source>
        <dbReference type="ARBA" id="ARBA00023237"/>
    </source>
</evidence>
<keyword evidence="3" id="KW-1134">Transmembrane beta strand</keyword>
<comment type="subcellular location">
    <subcellularLocation>
        <location evidence="1">Cell outer membrane</location>
    </subcellularLocation>
</comment>
<dbReference type="PANTHER" id="PTHR30026:SF20">
    <property type="entry name" value="OUTER MEMBRANE PROTEIN TOLC"/>
    <property type="match status" value="1"/>
</dbReference>
<keyword evidence="6" id="KW-0998">Cell outer membrane</keyword>
<gene>
    <name evidence="7" type="ORF">SDC9_158092</name>
</gene>
<protein>
    <recommendedName>
        <fullName evidence="8">Outer membrane efflux protein</fullName>
    </recommendedName>
</protein>
<dbReference type="InterPro" id="IPR051906">
    <property type="entry name" value="TolC-like"/>
</dbReference>
<evidence type="ECO:0000256" key="4">
    <source>
        <dbReference type="ARBA" id="ARBA00022692"/>
    </source>
</evidence>
<dbReference type="GO" id="GO:0015562">
    <property type="term" value="F:efflux transmembrane transporter activity"/>
    <property type="evidence" value="ECO:0007669"/>
    <property type="project" value="InterPro"/>
</dbReference>
<evidence type="ECO:0000256" key="5">
    <source>
        <dbReference type="ARBA" id="ARBA00023136"/>
    </source>
</evidence>
<dbReference type="GO" id="GO:0015288">
    <property type="term" value="F:porin activity"/>
    <property type="evidence" value="ECO:0007669"/>
    <property type="project" value="TreeGrafter"/>
</dbReference>
<keyword evidence="2" id="KW-0813">Transport</keyword>
<dbReference type="GO" id="GO:0009279">
    <property type="term" value="C:cell outer membrane"/>
    <property type="evidence" value="ECO:0007669"/>
    <property type="project" value="UniProtKB-SubCell"/>
</dbReference>
<dbReference type="InterPro" id="IPR003423">
    <property type="entry name" value="OMP_efflux"/>
</dbReference>
<reference evidence="7" key="1">
    <citation type="submission" date="2019-08" db="EMBL/GenBank/DDBJ databases">
        <authorList>
            <person name="Kucharzyk K."/>
            <person name="Murdoch R.W."/>
            <person name="Higgins S."/>
            <person name="Loffler F."/>
        </authorList>
    </citation>
    <scope>NUCLEOTIDE SEQUENCE</scope>
</reference>
<dbReference type="Pfam" id="PF02321">
    <property type="entry name" value="OEP"/>
    <property type="match status" value="1"/>
</dbReference>
<dbReference type="EMBL" id="VSSQ01056975">
    <property type="protein sequence ID" value="MPN10795.1"/>
    <property type="molecule type" value="Genomic_DNA"/>
</dbReference>
<keyword evidence="5" id="KW-0472">Membrane</keyword>
<sequence length="246" mass="27493">MNEYQSILAAQLNIDYINQEILKLQKETDSLDARIKVGVAVESDRKQLEAAMAGSRARLSSAQNGMKSSMISLKRDLGINLNTDVELTSKPISYAKFDDSQLDARIQSAVEKSYNIKALKQQIENTQIECDIYDRHSNINKDATEITIETLKNQLEQAPNSIKVQLKTQYNALKSLESVIKADKLSIEAAEISLNIAQKNYKVGQNTYLDVLGAELQLSKAKNALQQDIISYMTAVDSFENSLELQ</sequence>
<evidence type="ECO:0000256" key="3">
    <source>
        <dbReference type="ARBA" id="ARBA00022452"/>
    </source>
</evidence>
<dbReference type="PANTHER" id="PTHR30026">
    <property type="entry name" value="OUTER MEMBRANE PROTEIN TOLC"/>
    <property type="match status" value="1"/>
</dbReference>
<keyword evidence="4" id="KW-0812">Transmembrane</keyword>
<evidence type="ECO:0000256" key="1">
    <source>
        <dbReference type="ARBA" id="ARBA00004442"/>
    </source>
</evidence>
<evidence type="ECO:0000256" key="2">
    <source>
        <dbReference type="ARBA" id="ARBA00022448"/>
    </source>
</evidence>
<name>A0A645F8T8_9ZZZZ</name>
<accession>A0A645F8T8</accession>
<dbReference type="AlphaFoldDB" id="A0A645F8T8"/>
<evidence type="ECO:0000313" key="7">
    <source>
        <dbReference type="EMBL" id="MPN10795.1"/>
    </source>
</evidence>
<dbReference type="GO" id="GO:1990281">
    <property type="term" value="C:efflux pump complex"/>
    <property type="evidence" value="ECO:0007669"/>
    <property type="project" value="TreeGrafter"/>
</dbReference>
<organism evidence="7">
    <name type="scientific">bioreactor metagenome</name>
    <dbReference type="NCBI Taxonomy" id="1076179"/>
    <lineage>
        <taxon>unclassified sequences</taxon>
        <taxon>metagenomes</taxon>
        <taxon>ecological metagenomes</taxon>
    </lineage>
</organism>
<evidence type="ECO:0008006" key="8">
    <source>
        <dbReference type="Google" id="ProtNLM"/>
    </source>
</evidence>
<dbReference type="SUPFAM" id="SSF56954">
    <property type="entry name" value="Outer membrane efflux proteins (OEP)"/>
    <property type="match status" value="1"/>
</dbReference>